<keyword evidence="2" id="KW-1185">Reference proteome</keyword>
<gene>
    <name evidence="1" type="ORF">DC3_27250</name>
</gene>
<dbReference type="Proteomes" id="UP000321306">
    <property type="component" value="Unassembled WGS sequence"/>
</dbReference>
<evidence type="ECO:0000313" key="1">
    <source>
        <dbReference type="EMBL" id="GEM47090.1"/>
    </source>
</evidence>
<proteinExistence type="predicted"/>
<evidence type="ECO:0008006" key="3">
    <source>
        <dbReference type="Google" id="ProtNLM"/>
    </source>
</evidence>
<dbReference type="RefSeq" id="WP_146885068.1">
    <property type="nucleotide sequence ID" value="NZ_BJXB01000011.1"/>
</dbReference>
<evidence type="ECO:0000313" key="2">
    <source>
        <dbReference type="Proteomes" id="UP000321306"/>
    </source>
</evidence>
<protein>
    <recommendedName>
        <fullName evidence="3">ADP-ribosylation/crystallin J1</fullName>
    </recommendedName>
</protein>
<reference evidence="1 2" key="1">
    <citation type="submission" date="2019-07" db="EMBL/GenBank/DDBJ databases">
        <title>Whole genome shotgun sequence of Deinococcus cellulosilyticus NBRC 106333.</title>
        <authorList>
            <person name="Hosoyama A."/>
            <person name="Uohara A."/>
            <person name="Ohji S."/>
            <person name="Ichikawa N."/>
        </authorList>
    </citation>
    <scope>NUCLEOTIDE SEQUENCE [LARGE SCALE GENOMIC DNA]</scope>
    <source>
        <strain evidence="1 2">NBRC 106333</strain>
    </source>
</reference>
<name>A0A511N2L3_DEIC1</name>
<dbReference type="AlphaFoldDB" id="A0A511N2L3"/>
<sequence>MRDQSWLDTLFPKNAERTLPWPDLPEVVTLYRPVGLRELELIQETGYQAYPPRLPDQPIFYPVLNFEYAEEIARDWNTRMNSHCGFVTAFDVPAAFITRYQIQIVGDHYHQELWISAEELAEVNAQIIGQIRVLSAYYGPGFEGEIDPETGYPVGIRF</sequence>
<accession>A0A511N2L3</accession>
<dbReference type="EMBL" id="BJXB01000011">
    <property type="protein sequence ID" value="GEM47090.1"/>
    <property type="molecule type" value="Genomic_DNA"/>
</dbReference>
<comment type="caution">
    <text evidence="1">The sequence shown here is derived from an EMBL/GenBank/DDBJ whole genome shotgun (WGS) entry which is preliminary data.</text>
</comment>
<organism evidence="1 2">
    <name type="scientific">Deinococcus cellulosilyticus (strain DSM 18568 / NBRC 106333 / KACC 11606 / 5516J-15)</name>
    <dbReference type="NCBI Taxonomy" id="1223518"/>
    <lineage>
        <taxon>Bacteria</taxon>
        <taxon>Thermotogati</taxon>
        <taxon>Deinococcota</taxon>
        <taxon>Deinococci</taxon>
        <taxon>Deinococcales</taxon>
        <taxon>Deinococcaceae</taxon>
        <taxon>Deinococcus</taxon>
    </lineage>
</organism>
<dbReference type="OrthoDB" id="883590at2"/>